<comment type="similarity">
    <text evidence="2">Belongs to the peptidase S54 family.</text>
</comment>
<feature type="transmembrane region" description="Helical" evidence="8">
    <location>
        <begin position="162"/>
        <end position="181"/>
    </location>
</feature>
<dbReference type="OrthoDB" id="465874at2"/>
<sequence length="219" mass="23729">MTMRKFRDALIVMGAFLVVLWTLQVVNWADGYRLDTELGILPEHVSRLPEIFTAPLLHFSWQHIEGNSVPLFVLGVLAAYRSIPRFLLASLIIAVTSGLAVWLFQSSNELTVGASGLIFGYFGYVLVRGFFDRNPVDIGVGLVAGVLYWTILAVALPGTPGVSWIGHLGGLVGGILAAWLLRTPAVAAPRAPRQRPAPSSPPGGKSVDDLLRELKEQGF</sequence>
<keyword evidence="4 8" id="KW-0812">Transmembrane</keyword>
<dbReference type="GO" id="GO:0006508">
    <property type="term" value="P:proteolysis"/>
    <property type="evidence" value="ECO:0007669"/>
    <property type="project" value="UniProtKB-KW"/>
</dbReference>
<keyword evidence="6 8" id="KW-1133">Transmembrane helix</keyword>
<dbReference type="GO" id="GO:0004252">
    <property type="term" value="F:serine-type endopeptidase activity"/>
    <property type="evidence" value="ECO:0007669"/>
    <property type="project" value="InterPro"/>
</dbReference>
<dbReference type="Proteomes" id="UP000460272">
    <property type="component" value="Unassembled WGS sequence"/>
</dbReference>
<feature type="transmembrane region" description="Helical" evidence="8">
    <location>
        <begin position="9"/>
        <end position="29"/>
    </location>
</feature>
<feature type="domain" description="Peptidase S54 rhomboid" evidence="9">
    <location>
        <begin position="50"/>
        <end position="182"/>
    </location>
</feature>
<evidence type="ECO:0000256" key="1">
    <source>
        <dbReference type="ARBA" id="ARBA00004141"/>
    </source>
</evidence>
<dbReference type="Pfam" id="PF01694">
    <property type="entry name" value="Rhomboid"/>
    <property type="match status" value="1"/>
</dbReference>
<dbReference type="PANTHER" id="PTHR43066">
    <property type="entry name" value="RHOMBOID-RELATED PROTEIN"/>
    <property type="match status" value="1"/>
</dbReference>
<accession>A0A6P2BRD6</accession>
<comment type="caution">
    <text evidence="10">The sequence shown here is derived from an EMBL/GenBank/DDBJ whole genome shotgun (WGS) entry which is preliminary data.</text>
</comment>
<keyword evidence="7 8" id="KW-0472">Membrane</keyword>
<feature type="transmembrane region" description="Helical" evidence="8">
    <location>
        <begin position="138"/>
        <end position="156"/>
    </location>
</feature>
<reference evidence="10 11" key="1">
    <citation type="submission" date="2018-11" db="EMBL/GenBank/DDBJ databases">
        <title>Trebonia kvetii gen.nov., sp.nov., a novel acidophilic actinobacterium, and proposal of the new actinobacterial family Treboniaceae fam. nov.</title>
        <authorList>
            <person name="Rapoport D."/>
            <person name="Sagova-Mareckova M."/>
            <person name="Sedlacek I."/>
            <person name="Provaznik J."/>
            <person name="Kralova S."/>
            <person name="Pavlinic D."/>
            <person name="Benes V."/>
            <person name="Kopecky J."/>
        </authorList>
    </citation>
    <scope>NUCLEOTIDE SEQUENCE [LARGE SCALE GENOMIC DNA]</scope>
    <source>
        <strain evidence="10 11">15Tr583</strain>
    </source>
</reference>
<gene>
    <name evidence="10" type="ORF">EAS64_29340</name>
</gene>
<dbReference type="EMBL" id="RPFW01000006">
    <property type="protein sequence ID" value="TVZ01592.1"/>
    <property type="molecule type" value="Genomic_DNA"/>
</dbReference>
<evidence type="ECO:0000256" key="7">
    <source>
        <dbReference type="ARBA" id="ARBA00023136"/>
    </source>
</evidence>
<evidence type="ECO:0000256" key="8">
    <source>
        <dbReference type="SAM" id="Phobius"/>
    </source>
</evidence>
<feature type="transmembrane region" description="Helical" evidence="8">
    <location>
        <begin position="59"/>
        <end position="79"/>
    </location>
</feature>
<feature type="transmembrane region" description="Helical" evidence="8">
    <location>
        <begin position="110"/>
        <end position="131"/>
    </location>
</feature>
<name>A0A6P2BRD6_9ACTN</name>
<evidence type="ECO:0000256" key="5">
    <source>
        <dbReference type="ARBA" id="ARBA00022801"/>
    </source>
</evidence>
<evidence type="ECO:0000259" key="9">
    <source>
        <dbReference type="Pfam" id="PF01694"/>
    </source>
</evidence>
<dbReference type="AlphaFoldDB" id="A0A6P2BRD6"/>
<dbReference type="SUPFAM" id="SSF144091">
    <property type="entry name" value="Rhomboid-like"/>
    <property type="match status" value="1"/>
</dbReference>
<proteinExistence type="inferred from homology"/>
<evidence type="ECO:0000256" key="3">
    <source>
        <dbReference type="ARBA" id="ARBA00022670"/>
    </source>
</evidence>
<dbReference type="InterPro" id="IPR022764">
    <property type="entry name" value="Peptidase_S54_rhomboid_dom"/>
</dbReference>
<evidence type="ECO:0000313" key="11">
    <source>
        <dbReference type="Proteomes" id="UP000460272"/>
    </source>
</evidence>
<evidence type="ECO:0000313" key="10">
    <source>
        <dbReference type="EMBL" id="TVZ01592.1"/>
    </source>
</evidence>
<comment type="subcellular location">
    <subcellularLocation>
        <location evidence="1">Membrane</location>
        <topology evidence="1">Multi-pass membrane protein</topology>
    </subcellularLocation>
</comment>
<keyword evidence="5" id="KW-0378">Hydrolase</keyword>
<evidence type="ECO:0000256" key="6">
    <source>
        <dbReference type="ARBA" id="ARBA00022989"/>
    </source>
</evidence>
<dbReference type="GO" id="GO:0016020">
    <property type="term" value="C:membrane"/>
    <property type="evidence" value="ECO:0007669"/>
    <property type="project" value="UniProtKB-SubCell"/>
</dbReference>
<organism evidence="10 11">
    <name type="scientific">Trebonia kvetii</name>
    <dbReference type="NCBI Taxonomy" id="2480626"/>
    <lineage>
        <taxon>Bacteria</taxon>
        <taxon>Bacillati</taxon>
        <taxon>Actinomycetota</taxon>
        <taxon>Actinomycetes</taxon>
        <taxon>Streptosporangiales</taxon>
        <taxon>Treboniaceae</taxon>
        <taxon>Trebonia</taxon>
    </lineage>
</organism>
<keyword evidence="11" id="KW-1185">Reference proteome</keyword>
<protein>
    <submittedName>
        <fullName evidence="10">Rhomboid family intramembrane serine protease</fullName>
    </submittedName>
</protein>
<dbReference type="RefSeq" id="WP_145858317.1">
    <property type="nucleotide sequence ID" value="NZ_RPFW01000006.1"/>
</dbReference>
<feature type="transmembrane region" description="Helical" evidence="8">
    <location>
        <begin position="86"/>
        <end position="104"/>
    </location>
</feature>
<evidence type="ECO:0000256" key="2">
    <source>
        <dbReference type="ARBA" id="ARBA00009045"/>
    </source>
</evidence>
<dbReference type="Gene3D" id="1.20.1540.10">
    <property type="entry name" value="Rhomboid-like"/>
    <property type="match status" value="1"/>
</dbReference>
<dbReference type="InterPro" id="IPR035952">
    <property type="entry name" value="Rhomboid-like_sf"/>
</dbReference>
<keyword evidence="3 10" id="KW-0645">Protease</keyword>
<evidence type="ECO:0000256" key="4">
    <source>
        <dbReference type="ARBA" id="ARBA00022692"/>
    </source>
</evidence>
<dbReference type="PANTHER" id="PTHR43066:SF1">
    <property type="entry name" value="RHOMBOID PROTEIN 2"/>
    <property type="match status" value="1"/>
</dbReference>